<evidence type="ECO:0000259" key="4">
    <source>
        <dbReference type="PROSITE" id="PS51379"/>
    </source>
</evidence>
<dbReference type="Proteomes" id="UP000236311">
    <property type="component" value="Unassembled WGS sequence"/>
</dbReference>
<keyword evidence="1" id="KW-0479">Metal-binding</keyword>
<dbReference type="PROSITE" id="PS51379">
    <property type="entry name" value="4FE4S_FER_2"/>
    <property type="match status" value="2"/>
</dbReference>
<dbReference type="RefSeq" id="WP_103240791.1">
    <property type="nucleotide sequence ID" value="NZ_JANJZD010000019.1"/>
</dbReference>
<feature type="domain" description="4Fe-4S ferredoxin-type" evidence="4">
    <location>
        <begin position="1"/>
        <end position="30"/>
    </location>
</feature>
<dbReference type="Pfam" id="PF04432">
    <property type="entry name" value="FrhB_FdhB_C"/>
    <property type="match status" value="1"/>
</dbReference>
<dbReference type="InterPro" id="IPR017900">
    <property type="entry name" value="4Fe4S_Fe_S_CS"/>
</dbReference>
<dbReference type="EMBL" id="OFSM01000019">
    <property type="protein sequence ID" value="SOY30774.1"/>
    <property type="molecule type" value="Genomic_DNA"/>
</dbReference>
<dbReference type="OrthoDB" id="430408at2"/>
<dbReference type="PROSITE" id="PS00198">
    <property type="entry name" value="4FE4S_FER_1"/>
    <property type="match status" value="2"/>
</dbReference>
<gene>
    <name evidence="5" type="ORF">AMURIS_03505</name>
</gene>
<dbReference type="Gene3D" id="3.30.70.20">
    <property type="match status" value="1"/>
</dbReference>
<accession>A0A2K4ZJW0</accession>
<evidence type="ECO:0000256" key="2">
    <source>
        <dbReference type="ARBA" id="ARBA00023004"/>
    </source>
</evidence>
<reference evidence="5 6" key="1">
    <citation type="submission" date="2018-01" db="EMBL/GenBank/DDBJ databases">
        <authorList>
            <person name="Gaut B.S."/>
            <person name="Morton B.R."/>
            <person name="Clegg M.T."/>
            <person name="Duvall M.R."/>
        </authorList>
    </citation>
    <scope>NUCLEOTIDE SEQUENCE [LARGE SCALE GENOMIC DNA]</scope>
    <source>
        <strain evidence="5">GP69</strain>
    </source>
</reference>
<dbReference type="PANTHER" id="PTHR43193">
    <property type="match status" value="1"/>
</dbReference>
<dbReference type="PANTHER" id="PTHR43193:SF2">
    <property type="entry name" value="POLYFERREDOXIN PROTEIN FWDF"/>
    <property type="match status" value="1"/>
</dbReference>
<dbReference type="AlphaFoldDB" id="A0A2K4ZJW0"/>
<dbReference type="GO" id="GO:0046872">
    <property type="term" value="F:metal ion binding"/>
    <property type="evidence" value="ECO:0007669"/>
    <property type="project" value="UniProtKB-KW"/>
</dbReference>
<keyword evidence="2" id="KW-0408">Iron</keyword>
<dbReference type="Pfam" id="PF12838">
    <property type="entry name" value="Fer4_7"/>
    <property type="match status" value="1"/>
</dbReference>
<feature type="domain" description="4Fe-4S ferredoxin-type" evidence="4">
    <location>
        <begin position="35"/>
        <end position="64"/>
    </location>
</feature>
<sequence length="390" mass="44902">MELFREKEDCCGCSACMSICPVGAITMKSDAHGFEYPYIDEKKCIDCGRCRSVCPLNNQEGKGEKKDLKAFAVKNRDENIRRNSSSGGVFYELAKDIIQRGGTVYGACFDEDFQVLHLRGESLGDVCKMQGSKYVQSNLAGIFKSVKEDLMADKTVLFTGCPCQVDGLKQYLKDCKKDGLVTCDLICHGVNSPRVWKDYLAYISRKRKIQNIYFRDKLWGWHEFSMKIQMNQKEYLESPSYDFFFQAFFSSFILRNSCFSCKYANLYRKSDITIGDFWGIEHVFPEFDDDKGVSLVLVNTPEGQEYFSHISENVIVVETEIEDCMQPSLRNPVKRPNNYDKFWEDYLDRGFAFICKKYLGGGLKGKIRKLIKKALIKTGLWNQVKRLVHK</sequence>
<evidence type="ECO:0000313" key="5">
    <source>
        <dbReference type="EMBL" id="SOY30774.1"/>
    </source>
</evidence>
<keyword evidence="3" id="KW-0411">Iron-sulfur</keyword>
<proteinExistence type="predicted"/>
<protein>
    <submittedName>
        <fullName evidence="5">Ferredoxin</fullName>
    </submittedName>
</protein>
<dbReference type="SUPFAM" id="SSF54862">
    <property type="entry name" value="4Fe-4S ferredoxins"/>
    <property type="match status" value="1"/>
</dbReference>
<evidence type="ECO:0000256" key="3">
    <source>
        <dbReference type="ARBA" id="ARBA00023014"/>
    </source>
</evidence>
<dbReference type="InterPro" id="IPR017896">
    <property type="entry name" value="4Fe4S_Fe-S-bd"/>
</dbReference>
<dbReference type="InterPro" id="IPR052977">
    <property type="entry name" value="Polyferredoxin-like_ET"/>
</dbReference>
<dbReference type="InterPro" id="IPR007525">
    <property type="entry name" value="FrhB_FdhB_C"/>
</dbReference>
<organism evidence="5 6">
    <name type="scientific">Acetatifactor muris</name>
    <dbReference type="NCBI Taxonomy" id="879566"/>
    <lineage>
        <taxon>Bacteria</taxon>
        <taxon>Bacillati</taxon>
        <taxon>Bacillota</taxon>
        <taxon>Clostridia</taxon>
        <taxon>Lachnospirales</taxon>
        <taxon>Lachnospiraceae</taxon>
        <taxon>Acetatifactor</taxon>
    </lineage>
</organism>
<evidence type="ECO:0000313" key="6">
    <source>
        <dbReference type="Proteomes" id="UP000236311"/>
    </source>
</evidence>
<dbReference type="GO" id="GO:0051536">
    <property type="term" value="F:iron-sulfur cluster binding"/>
    <property type="evidence" value="ECO:0007669"/>
    <property type="project" value="UniProtKB-KW"/>
</dbReference>
<keyword evidence="6" id="KW-1185">Reference proteome</keyword>
<evidence type="ECO:0000256" key="1">
    <source>
        <dbReference type="ARBA" id="ARBA00022723"/>
    </source>
</evidence>
<name>A0A2K4ZJW0_9FIRM</name>